<evidence type="ECO:0000313" key="7">
    <source>
        <dbReference type="Proteomes" id="UP001143543"/>
    </source>
</evidence>
<accession>A0ABQ5MES3</accession>
<keyword evidence="2" id="KW-0175">Coiled coil</keyword>
<evidence type="ECO:0000259" key="4">
    <source>
        <dbReference type="Pfam" id="PF25954"/>
    </source>
</evidence>
<comment type="caution">
    <text evidence="6">The sequence shown here is derived from an EMBL/GenBank/DDBJ whole genome shotgun (WGS) entry which is preliminary data.</text>
</comment>
<reference evidence="6" key="1">
    <citation type="submission" date="2022-07" db="EMBL/GenBank/DDBJ databases">
        <title>Taxonomy of Novel Oxalotrophic and Methylotrophic Bacteria.</title>
        <authorList>
            <person name="Sahin N."/>
            <person name="Tani A."/>
        </authorList>
    </citation>
    <scope>NUCLEOTIDE SEQUENCE</scope>
    <source>
        <strain evidence="6">Y10</strain>
    </source>
</reference>
<dbReference type="PROSITE" id="PS51257">
    <property type="entry name" value="PROKAR_LIPOPROTEIN"/>
    <property type="match status" value="1"/>
</dbReference>
<feature type="domain" description="CusB-like beta-barrel" evidence="4">
    <location>
        <begin position="232"/>
        <end position="304"/>
    </location>
</feature>
<feature type="domain" description="CzcB-like barrel-sandwich hybrid" evidence="5">
    <location>
        <begin position="103"/>
        <end position="224"/>
    </location>
</feature>
<dbReference type="SUPFAM" id="SSF111369">
    <property type="entry name" value="HlyD-like secretion proteins"/>
    <property type="match status" value="1"/>
</dbReference>
<protein>
    <submittedName>
        <fullName evidence="6">RND transporter</fullName>
    </submittedName>
</protein>
<dbReference type="InterPro" id="IPR058647">
    <property type="entry name" value="BSH_CzcB-like"/>
</dbReference>
<feature type="domain" description="CzcB-like alpha-helical hairpin" evidence="3">
    <location>
        <begin position="136"/>
        <end position="191"/>
    </location>
</feature>
<gene>
    <name evidence="6" type="ORF">Y10_02640</name>
</gene>
<evidence type="ECO:0000313" key="6">
    <source>
        <dbReference type="EMBL" id="GLB47896.1"/>
    </source>
</evidence>
<dbReference type="Gene3D" id="1.10.287.470">
    <property type="entry name" value="Helix hairpin bin"/>
    <property type="match status" value="1"/>
</dbReference>
<evidence type="ECO:0000256" key="1">
    <source>
        <dbReference type="ARBA" id="ARBA00009477"/>
    </source>
</evidence>
<dbReference type="PANTHER" id="PTHR30469:SF15">
    <property type="entry name" value="HLYD FAMILY OF SECRETION PROTEINS"/>
    <property type="match status" value="1"/>
</dbReference>
<dbReference type="Pfam" id="PF25893">
    <property type="entry name" value="HH_CzcB"/>
    <property type="match status" value="1"/>
</dbReference>
<dbReference type="Proteomes" id="UP001143543">
    <property type="component" value="Unassembled WGS sequence"/>
</dbReference>
<dbReference type="PANTHER" id="PTHR30469">
    <property type="entry name" value="MULTIDRUG RESISTANCE PROTEIN MDTA"/>
    <property type="match status" value="1"/>
</dbReference>
<proteinExistence type="inferred from homology"/>
<evidence type="ECO:0000259" key="5">
    <source>
        <dbReference type="Pfam" id="PF25973"/>
    </source>
</evidence>
<feature type="coiled-coil region" evidence="2">
    <location>
        <begin position="34"/>
        <end position="61"/>
    </location>
</feature>
<dbReference type="Gene3D" id="2.40.420.20">
    <property type="match status" value="1"/>
</dbReference>
<dbReference type="Pfam" id="PF25954">
    <property type="entry name" value="Beta-barrel_RND_2"/>
    <property type="match status" value="1"/>
</dbReference>
<dbReference type="Pfam" id="PF25973">
    <property type="entry name" value="BSH_CzcB"/>
    <property type="match status" value="1"/>
</dbReference>
<keyword evidence="7" id="KW-1185">Reference proteome</keyword>
<comment type="similarity">
    <text evidence="1">Belongs to the membrane fusion protein (MFP) (TC 8.A.1) family.</text>
</comment>
<dbReference type="InterPro" id="IPR058648">
    <property type="entry name" value="HH_CzcB-like"/>
</dbReference>
<dbReference type="InterPro" id="IPR058792">
    <property type="entry name" value="Beta-barrel_RND_2"/>
</dbReference>
<organism evidence="6 7">
    <name type="scientific">Neptunitalea lumnitzerae</name>
    <dbReference type="NCBI Taxonomy" id="2965509"/>
    <lineage>
        <taxon>Bacteria</taxon>
        <taxon>Pseudomonadati</taxon>
        <taxon>Bacteroidota</taxon>
        <taxon>Flavobacteriia</taxon>
        <taxon>Flavobacteriales</taxon>
        <taxon>Flavobacteriaceae</taxon>
        <taxon>Neptunitalea</taxon>
    </lineage>
</organism>
<dbReference type="Gene3D" id="2.40.30.170">
    <property type="match status" value="1"/>
</dbReference>
<dbReference type="NCBIfam" id="TIGR01730">
    <property type="entry name" value="RND_mfp"/>
    <property type="match status" value="1"/>
</dbReference>
<dbReference type="InterPro" id="IPR006143">
    <property type="entry name" value="RND_pump_MFP"/>
</dbReference>
<sequence>MKKLILSILTLASIVSCGDKDNKTVEKALESNNTKELKEAKSQVEAKIEALKVQVDSIDARLAKLDTVEKFVLVTAFTAKDTLFKHFLELQANVITDQNIELNAEYSGILTNIYVKEGQRVRTGQLLAKIDDGGLSQQLAQLEIQTELAKTTYERQKRLWDQKIGSEIQFLQAKSNYEAQEKAVTQLKQQIGKTTIKAPFSGTIDEIITDAGSVVAPGAPVFRIINLGNMYLEADVPESYIGSINEGTVAKVDIPVLQEEIETKVTQASNFINPGNRSFRIKIDVPNKEGHIKPNLTAKARINDYTNKSVVQVPVSILSENSEGEQYVYLAKEKDGATVAVRTIVTTGRTQDGKIEILSGIKAGDTVLLEGARSVKDGQKISIQK</sequence>
<dbReference type="RefSeq" id="WP_281763559.1">
    <property type="nucleotide sequence ID" value="NZ_BRVO01000001.1"/>
</dbReference>
<evidence type="ECO:0000259" key="3">
    <source>
        <dbReference type="Pfam" id="PF25893"/>
    </source>
</evidence>
<name>A0ABQ5MES3_9FLAO</name>
<evidence type="ECO:0000256" key="2">
    <source>
        <dbReference type="SAM" id="Coils"/>
    </source>
</evidence>
<dbReference type="Gene3D" id="2.40.50.100">
    <property type="match status" value="1"/>
</dbReference>
<dbReference type="EMBL" id="BRVO01000001">
    <property type="protein sequence ID" value="GLB47896.1"/>
    <property type="molecule type" value="Genomic_DNA"/>
</dbReference>